<name>A0A2C5Y242_9HYPO</name>
<evidence type="ECO:0000313" key="3">
    <source>
        <dbReference type="Proteomes" id="UP000224854"/>
    </source>
</evidence>
<proteinExistence type="predicted"/>
<keyword evidence="3" id="KW-1185">Reference proteome</keyword>
<dbReference type="EMBL" id="NJEU01001737">
    <property type="protein sequence ID" value="PHH61302.1"/>
    <property type="molecule type" value="Genomic_DNA"/>
</dbReference>
<feature type="compositionally biased region" description="Basic residues" evidence="1">
    <location>
        <begin position="698"/>
        <end position="711"/>
    </location>
</feature>
<dbReference type="Gene3D" id="3.30.160.60">
    <property type="entry name" value="Classic Zinc Finger"/>
    <property type="match status" value="1"/>
</dbReference>
<dbReference type="OrthoDB" id="5366163at2759"/>
<evidence type="ECO:0000256" key="1">
    <source>
        <dbReference type="SAM" id="MobiDB-lite"/>
    </source>
</evidence>
<evidence type="ECO:0000313" key="2">
    <source>
        <dbReference type="EMBL" id="PHH61302.1"/>
    </source>
</evidence>
<evidence type="ECO:0008006" key="4">
    <source>
        <dbReference type="Google" id="ProtNLM"/>
    </source>
</evidence>
<gene>
    <name evidence="2" type="ORF">CDD82_2155</name>
</gene>
<feature type="region of interest" description="Disordered" evidence="1">
    <location>
        <begin position="698"/>
        <end position="721"/>
    </location>
</feature>
<reference evidence="2 3" key="1">
    <citation type="submission" date="2017-06" db="EMBL/GenBank/DDBJ databases">
        <title>Ant-infecting Ophiocordyceps genomes reveal a high diversity of potential behavioral manipulation genes and a possible major role for enterotoxins.</title>
        <authorList>
            <person name="De Bekker C."/>
            <person name="Evans H.C."/>
            <person name="Brachmann A."/>
            <person name="Hughes D.P."/>
        </authorList>
    </citation>
    <scope>NUCLEOTIDE SEQUENCE [LARGE SCALE GENOMIC DNA]</scope>
    <source>
        <strain evidence="2 3">1348a</strain>
    </source>
</reference>
<comment type="caution">
    <text evidence="2">The sequence shown here is derived from an EMBL/GenBank/DDBJ whole genome shotgun (WGS) entry which is preliminary data.</text>
</comment>
<sequence length="721" mass="80449">MAKETPPMHGFNMAKETPPIHGFNMAKETPPIHDFNMAKKTPLHGFNMAKETPPMHDFNMAKKTPLHGFNMAKETPPMHDFNMAKETPIHGFNMAKETTPMHGLLTSPMELSYPQSQATQPLVPSPKPMLTVDTYMTNSMWDMFGQTASPSTALNSSIAASIFTGSNPTSTQTSPEKASPNGIEIDFPADGPLFASPCNGKPQQDFAEFAKPVDQEMLRDYSDTFPPPPQDGFFSFPMPILTPEPQPVFLLPNQAQSANPALHDTLNKIKMHIQESIIGMHHAMDDLAHQLSTMSAETVISIGLEAMATVLARRPDKCALSLICLFHLLHSLAMVLEVPSMQMRAYLHEGAQRYSNNLPGGQNKQAFITMADLFWKPKPCSQSPGLRRPFVHSAINMFHMDEPALPLETLALAVESLLDDAQERVMRDSARLLPLLPPGATEAQLRRDISSCTSWQEMAAAIESAIVGIKMCFPEATCLNQALQRTMDKVNSPAAMVLPTPHSLELELMHMGKMYLPRTTRLDVYIHEVRQQLDPVYSLSGSPVSSNDQRLQRHEHTVQLFKNMLQSAASEHDALPQNILSGWSLGPGPRTHDIVVGEGYLTPPVQTNVMVKKRRRISRSRPNRPRRAADKVEVGEKCKRCLYRPQGKPINFPGSMRKHIRTMHHDGPDIMYPCDEPGCNKVYTNRKDNLLQHKRIHHGHSQLPQRRKGQRGRCEGVGVFA</sequence>
<dbReference type="AlphaFoldDB" id="A0A2C5Y242"/>
<dbReference type="Proteomes" id="UP000224854">
    <property type="component" value="Unassembled WGS sequence"/>
</dbReference>
<accession>A0A2C5Y242</accession>
<protein>
    <recommendedName>
        <fullName evidence="4">C2H2-type domain-containing protein</fullName>
    </recommendedName>
</protein>
<organism evidence="2 3">
    <name type="scientific">Ophiocordyceps australis</name>
    <dbReference type="NCBI Taxonomy" id="1399860"/>
    <lineage>
        <taxon>Eukaryota</taxon>
        <taxon>Fungi</taxon>
        <taxon>Dikarya</taxon>
        <taxon>Ascomycota</taxon>
        <taxon>Pezizomycotina</taxon>
        <taxon>Sordariomycetes</taxon>
        <taxon>Hypocreomycetidae</taxon>
        <taxon>Hypocreales</taxon>
        <taxon>Ophiocordycipitaceae</taxon>
        <taxon>Ophiocordyceps</taxon>
    </lineage>
</organism>